<name>A0A2U2B9F8_9BACT</name>
<comment type="pathway">
    <text evidence="8 14">Sulfur metabolism; hydrogen sulfide biosynthesis; sulfite from sulfate.</text>
</comment>
<dbReference type="GO" id="GO:0046872">
    <property type="term" value="F:metal ion binding"/>
    <property type="evidence" value="ECO:0007669"/>
    <property type="project" value="UniProtKB-KW"/>
</dbReference>
<dbReference type="Pfam" id="PF01507">
    <property type="entry name" value="PAPS_reduct"/>
    <property type="match status" value="1"/>
</dbReference>
<feature type="binding site" evidence="14">
    <location>
        <position position="201"/>
    </location>
    <ligand>
        <name>[4Fe-4S] cluster</name>
        <dbReference type="ChEBI" id="CHEBI:49883"/>
    </ligand>
</feature>
<feature type="binding site" evidence="14">
    <location>
        <position position="204"/>
    </location>
    <ligand>
        <name>[4Fe-4S] cluster</name>
        <dbReference type="ChEBI" id="CHEBI:49883"/>
    </ligand>
</feature>
<keyword evidence="6 14" id="KW-0411">Iron-sulfur</keyword>
<evidence type="ECO:0000256" key="2">
    <source>
        <dbReference type="ARBA" id="ARBA00022490"/>
    </source>
</evidence>
<sequence length="234" mass="27266">MNQVQIDELNKKFPDKDPTEVLTWFLNEYGDKVALSSSMGAEDQVLTDMVLKIKPDARIFTLDTGRLFPETYDLIDRTNKKYNTKIEVQFPDHNQVEEMVNSKGINLFYDSVENRKLCCGIRKIEPLKRVFKTLDAWICGLRSGQSITRQSIQVVEWDENNGLVKVNPLAKWSESDVWDYIKEHKVPYNPLHDKGFPSIGCLPCTRAIQSWEDVRAGRWWWENPESKECGLHKR</sequence>
<comment type="subcellular location">
    <subcellularLocation>
        <location evidence="14">Cytoplasm</location>
    </subcellularLocation>
</comment>
<keyword evidence="2 14" id="KW-0963">Cytoplasm</keyword>
<dbReference type="InterPro" id="IPR011798">
    <property type="entry name" value="APS_reductase"/>
</dbReference>
<dbReference type="RefSeq" id="WP_109264248.1">
    <property type="nucleotide sequence ID" value="NZ_QEWP01000006.1"/>
</dbReference>
<evidence type="ECO:0000256" key="11">
    <source>
        <dbReference type="ARBA" id="ARBA00030894"/>
    </source>
</evidence>
<dbReference type="GO" id="GO:0019344">
    <property type="term" value="P:cysteine biosynthetic process"/>
    <property type="evidence" value="ECO:0007669"/>
    <property type="project" value="InterPro"/>
</dbReference>
<dbReference type="CDD" id="cd23945">
    <property type="entry name" value="PAPS_reductase"/>
    <property type="match status" value="1"/>
</dbReference>
<reference evidence="16 17" key="1">
    <citation type="submission" date="2018-05" db="EMBL/GenBank/DDBJ databases">
        <title>Marinilabilia rubrum sp. nov., isolated from saltern sediment.</title>
        <authorList>
            <person name="Zhang R."/>
        </authorList>
    </citation>
    <scope>NUCLEOTIDE SEQUENCE [LARGE SCALE GENOMIC DNA]</scope>
    <source>
        <strain evidence="16 17">WTE16</strain>
    </source>
</reference>
<dbReference type="GO" id="GO:0004604">
    <property type="term" value="F:phosphoadenylyl-sulfate reductase (thioredoxin) activity"/>
    <property type="evidence" value="ECO:0007669"/>
    <property type="project" value="UniProtKB-UniRule"/>
</dbReference>
<dbReference type="Proteomes" id="UP000244956">
    <property type="component" value="Unassembled WGS sequence"/>
</dbReference>
<evidence type="ECO:0000313" key="17">
    <source>
        <dbReference type="Proteomes" id="UP000244956"/>
    </source>
</evidence>
<dbReference type="GO" id="GO:0005737">
    <property type="term" value="C:cytoplasm"/>
    <property type="evidence" value="ECO:0007669"/>
    <property type="project" value="UniProtKB-SubCell"/>
</dbReference>
<dbReference type="HAMAP" id="MF_00063">
    <property type="entry name" value="CysH"/>
    <property type="match status" value="1"/>
</dbReference>
<evidence type="ECO:0000256" key="7">
    <source>
        <dbReference type="ARBA" id="ARBA00024298"/>
    </source>
</evidence>
<dbReference type="PANTHER" id="PTHR46482">
    <property type="entry name" value="5'-ADENYLYLSULFATE REDUCTASE 3, CHLOROPLASTIC"/>
    <property type="match status" value="1"/>
</dbReference>
<dbReference type="InterPro" id="IPR002500">
    <property type="entry name" value="PAPS_reduct_dom"/>
</dbReference>
<dbReference type="EMBL" id="QEWP01000006">
    <property type="protein sequence ID" value="PWD99709.1"/>
    <property type="molecule type" value="Genomic_DNA"/>
</dbReference>
<dbReference type="GO" id="GO:0070814">
    <property type="term" value="P:hydrogen sulfide biosynthetic process"/>
    <property type="evidence" value="ECO:0007669"/>
    <property type="project" value="UniProtKB-UniRule"/>
</dbReference>
<dbReference type="Gene3D" id="3.40.50.620">
    <property type="entry name" value="HUPs"/>
    <property type="match status" value="1"/>
</dbReference>
<feature type="domain" description="Phosphoadenosine phosphosulphate reductase" evidence="15">
    <location>
        <begin position="33"/>
        <end position="207"/>
    </location>
</feature>
<keyword evidence="4 14" id="KW-0560">Oxidoreductase</keyword>
<proteinExistence type="inferred from homology"/>
<evidence type="ECO:0000256" key="10">
    <source>
        <dbReference type="ARBA" id="ARBA00029514"/>
    </source>
</evidence>
<keyword evidence="17" id="KW-1185">Reference proteome</keyword>
<dbReference type="GO" id="GO:0051539">
    <property type="term" value="F:4 iron, 4 sulfur cluster binding"/>
    <property type="evidence" value="ECO:0007669"/>
    <property type="project" value="UniProtKB-UniRule"/>
</dbReference>
<evidence type="ECO:0000256" key="12">
    <source>
        <dbReference type="ARBA" id="ARBA00032041"/>
    </source>
</evidence>
<keyword evidence="3 14" id="KW-0479">Metal-binding</keyword>
<evidence type="ECO:0000256" key="4">
    <source>
        <dbReference type="ARBA" id="ARBA00023002"/>
    </source>
</evidence>
<evidence type="ECO:0000256" key="8">
    <source>
        <dbReference type="ARBA" id="ARBA00024327"/>
    </source>
</evidence>
<dbReference type="OrthoDB" id="9794018at2"/>
<dbReference type="InterPro" id="IPR014729">
    <property type="entry name" value="Rossmann-like_a/b/a_fold"/>
</dbReference>
<evidence type="ECO:0000256" key="6">
    <source>
        <dbReference type="ARBA" id="ARBA00023014"/>
    </source>
</evidence>
<dbReference type="InterPro" id="IPR004511">
    <property type="entry name" value="PAPS/APS_Rdtase"/>
</dbReference>
<dbReference type="NCBIfam" id="NF002537">
    <property type="entry name" value="PRK02090.1"/>
    <property type="match status" value="1"/>
</dbReference>
<evidence type="ECO:0000256" key="14">
    <source>
        <dbReference type="HAMAP-Rule" id="MF_00063"/>
    </source>
</evidence>
<gene>
    <name evidence="14" type="primary">cysH</name>
    <name evidence="16" type="ORF">DDZ16_09705</name>
</gene>
<organism evidence="16 17">
    <name type="scientific">Marinilabilia rubra</name>
    <dbReference type="NCBI Taxonomy" id="2162893"/>
    <lineage>
        <taxon>Bacteria</taxon>
        <taxon>Pseudomonadati</taxon>
        <taxon>Bacteroidota</taxon>
        <taxon>Bacteroidia</taxon>
        <taxon>Marinilabiliales</taxon>
        <taxon>Marinilabiliaceae</taxon>
        <taxon>Marinilabilia</taxon>
    </lineage>
</organism>
<evidence type="ECO:0000256" key="1">
    <source>
        <dbReference type="ARBA" id="ARBA00009732"/>
    </source>
</evidence>
<evidence type="ECO:0000313" key="16">
    <source>
        <dbReference type="EMBL" id="PWD99709.1"/>
    </source>
</evidence>
<evidence type="ECO:0000256" key="5">
    <source>
        <dbReference type="ARBA" id="ARBA00023004"/>
    </source>
</evidence>
<dbReference type="GO" id="GO:0043866">
    <property type="term" value="F:adenylyl-sulfate reductase (thioredoxin) activity"/>
    <property type="evidence" value="ECO:0007669"/>
    <property type="project" value="UniProtKB-EC"/>
</dbReference>
<keyword evidence="5 14" id="KW-0408">Iron</keyword>
<dbReference type="PANTHER" id="PTHR46482:SF9">
    <property type="entry name" value="5'-ADENYLYLSULFATE REDUCTASE 1, CHLOROPLASTIC"/>
    <property type="match status" value="1"/>
</dbReference>
<comment type="function">
    <text evidence="7 14">Catalyzes the formation of sulfite from adenosine 5'-phosphosulfate (APS) using thioredoxin as an electron donor.</text>
</comment>
<feature type="active site" description="Nucleophile; cysteine thiosulfonate intermediate" evidence="14">
    <location>
        <position position="229"/>
    </location>
</feature>
<dbReference type="SUPFAM" id="SSF52402">
    <property type="entry name" value="Adenine nucleotide alpha hydrolases-like"/>
    <property type="match status" value="1"/>
</dbReference>
<evidence type="ECO:0000256" key="13">
    <source>
        <dbReference type="ARBA" id="ARBA00048441"/>
    </source>
</evidence>
<comment type="caution">
    <text evidence="16">The sequence shown here is derived from an EMBL/GenBank/DDBJ whole genome shotgun (WGS) entry which is preliminary data.</text>
</comment>
<comment type="similarity">
    <text evidence="1 14">Belongs to the PAPS reductase family. CysH subfamily.</text>
</comment>
<feature type="binding site" evidence="14">
    <location>
        <position position="119"/>
    </location>
    <ligand>
        <name>[4Fe-4S] cluster</name>
        <dbReference type="ChEBI" id="CHEBI:49883"/>
    </ligand>
</feature>
<dbReference type="NCBIfam" id="TIGR02055">
    <property type="entry name" value="APS_reductase"/>
    <property type="match status" value="1"/>
</dbReference>
<comment type="catalytic activity">
    <reaction evidence="13 14">
        <text>[thioredoxin]-disulfide + sulfite + AMP + 2 H(+) = adenosine 5'-phosphosulfate + [thioredoxin]-dithiol</text>
        <dbReference type="Rhea" id="RHEA:21976"/>
        <dbReference type="Rhea" id="RHEA-COMP:10698"/>
        <dbReference type="Rhea" id="RHEA-COMP:10700"/>
        <dbReference type="ChEBI" id="CHEBI:15378"/>
        <dbReference type="ChEBI" id="CHEBI:17359"/>
        <dbReference type="ChEBI" id="CHEBI:29950"/>
        <dbReference type="ChEBI" id="CHEBI:50058"/>
        <dbReference type="ChEBI" id="CHEBI:58243"/>
        <dbReference type="ChEBI" id="CHEBI:456215"/>
        <dbReference type="EC" id="1.8.4.10"/>
    </reaction>
</comment>
<feature type="binding site" evidence="14">
    <location>
        <position position="118"/>
    </location>
    <ligand>
        <name>[4Fe-4S] cluster</name>
        <dbReference type="ChEBI" id="CHEBI:49883"/>
    </ligand>
</feature>
<protein>
    <recommendedName>
        <fullName evidence="10 14">Adenosine 5'-phosphosulfate reductase</fullName>
        <shortName evidence="14">APS reductase</shortName>
        <ecNumber evidence="9 14">1.8.4.10</ecNumber>
    </recommendedName>
    <alternativeName>
        <fullName evidence="12 14">5'-adenylylsulfate reductase</fullName>
    </alternativeName>
    <alternativeName>
        <fullName evidence="11 14">Thioredoxin-dependent 5'-adenylylsulfate reductase</fullName>
    </alternativeName>
</protein>
<dbReference type="NCBIfam" id="TIGR00434">
    <property type="entry name" value="cysH"/>
    <property type="match status" value="1"/>
</dbReference>
<dbReference type="EC" id="1.8.4.10" evidence="9 14"/>
<dbReference type="GO" id="GO:0019379">
    <property type="term" value="P:sulfate assimilation, phosphoadenylyl sulfate reduction by phosphoadenylyl-sulfate reductase (thioredoxin)"/>
    <property type="evidence" value="ECO:0007669"/>
    <property type="project" value="UniProtKB-UniRule"/>
</dbReference>
<evidence type="ECO:0000256" key="3">
    <source>
        <dbReference type="ARBA" id="ARBA00022723"/>
    </source>
</evidence>
<dbReference type="PIRSF" id="PIRSF000857">
    <property type="entry name" value="PAPS_reductase"/>
    <property type="match status" value="1"/>
</dbReference>
<comment type="cofactor">
    <cofactor evidence="14">
        <name>[4Fe-4S] cluster</name>
        <dbReference type="ChEBI" id="CHEBI:49883"/>
    </cofactor>
    <text evidence="14">Binds 1 [4Fe-4S] cluster per subunit.</text>
</comment>
<dbReference type="AlphaFoldDB" id="A0A2U2B9F8"/>
<accession>A0A2U2B9F8</accession>
<evidence type="ECO:0000256" key="9">
    <source>
        <dbReference type="ARBA" id="ARBA00024386"/>
    </source>
</evidence>
<evidence type="ECO:0000259" key="15">
    <source>
        <dbReference type="Pfam" id="PF01507"/>
    </source>
</evidence>